<sequence length="534" mass="57321">MVVRALQRVVLVVTTGGPAAKEDRAEQQKKESKTAFAFFSSVEAAGIALEALRARELFQAKTAHIAALSNDSQGSGSKGQHIDFARFSSHFIQAGEGRGNPACGGEDASPSWTTTWHDDETGHDWQPVDPEAKCQIWQKGWPLPLPNPGREKTEGRPPSHQQAEKSQASSEKHKKAKVPPAPPILGGKLNAAHNIAHWGRKQEELHGVGLSTVAATKSSIPAASAPMQPTAPSISTTSQWKSIPPSTTLPSSAPSVTSHRESESFTDPDPAVLACYLCSRRFKTPTQLAKHEAQSELHRGNLADESKRAEGRERKREARDKDKRERKEAAQVEGEEPSAEVAKEAQNNEVDCASGEAAAAIVAPSVAPPQPQYRDRALERRVAFGIDESALSQAKRAKRHHQQDRTFHPGPPAPTACSAAQPEPEPQPASGRALDDSNVGHAMLRAMGWEIGRGLGEGEKEGRAEPVEAVLGFGGEERAGIGATRRVEETTLPVGVAGIGMMQGSMLDQARGARRRRYEEIAAGEGEGSQGQQR</sequence>
<keyword evidence="9" id="KW-1185">Reference proteome</keyword>
<feature type="region of interest" description="Disordered" evidence="5">
    <location>
        <begin position="139"/>
        <end position="186"/>
    </location>
</feature>
<feature type="compositionally biased region" description="Basic and acidic residues" evidence="5">
    <location>
        <begin position="289"/>
        <end position="330"/>
    </location>
</feature>
<feature type="region of interest" description="Disordered" evidence="5">
    <location>
        <begin position="289"/>
        <end position="346"/>
    </location>
</feature>
<evidence type="ECO:0000313" key="9">
    <source>
        <dbReference type="Proteomes" id="UP000245884"/>
    </source>
</evidence>
<feature type="region of interest" description="Disordered" evidence="5">
    <location>
        <begin position="508"/>
        <end position="534"/>
    </location>
</feature>
<evidence type="ECO:0000313" key="8">
    <source>
        <dbReference type="EMBL" id="PWN28137.1"/>
    </source>
</evidence>
<dbReference type="InterPro" id="IPR013087">
    <property type="entry name" value="Znf_C2H2_type"/>
</dbReference>
<accession>A0A316US75</accession>
<dbReference type="Proteomes" id="UP000245884">
    <property type="component" value="Unassembled WGS sequence"/>
</dbReference>
<keyword evidence="3" id="KW-0539">Nucleus</keyword>
<dbReference type="GO" id="GO:0005634">
    <property type="term" value="C:nucleus"/>
    <property type="evidence" value="ECO:0007669"/>
    <property type="project" value="UniProtKB-SubCell"/>
</dbReference>
<feature type="domain" description="G-patch" evidence="7">
    <location>
        <begin position="436"/>
        <end position="486"/>
    </location>
</feature>
<evidence type="ECO:0000256" key="4">
    <source>
        <dbReference type="PROSITE-ProRule" id="PRU00042"/>
    </source>
</evidence>
<feature type="region of interest" description="Disordered" evidence="5">
    <location>
        <begin position="98"/>
        <end position="127"/>
    </location>
</feature>
<feature type="compositionally biased region" description="Low complexity" evidence="5">
    <location>
        <begin position="242"/>
        <end position="257"/>
    </location>
</feature>
<dbReference type="PROSITE" id="PS50157">
    <property type="entry name" value="ZINC_FINGER_C2H2_2"/>
    <property type="match status" value="1"/>
</dbReference>
<organism evidence="8 9">
    <name type="scientific">Jaminaea rosea</name>
    <dbReference type="NCBI Taxonomy" id="1569628"/>
    <lineage>
        <taxon>Eukaryota</taxon>
        <taxon>Fungi</taxon>
        <taxon>Dikarya</taxon>
        <taxon>Basidiomycota</taxon>
        <taxon>Ustilaginomycotina</taxon>
        <taxon>Exobasidiomycetes</taxon>
        <taxon>Microstromatales</taxon>
        <taxon>Microstromatales incertae sedis</taxon>
        <taxon>Jaminaea</taxon>
    </lineage>
</organism>
<dbReference type="AlphaFoldDB" id="A0A316US75"/>
<feature type="domain" description="C2H2-type" evidence="6">
    <location>
        <begin position="273"/>
        <end position="303"/>
    </location>
</feature>
<name>A0A316US75_9BASI</name>
<dbReference type="GO" id="GO:0008270">
    <property type="term" value="F:zinc ion binding"/>
    <property type="evidence" value="ECO:0007669"/>
    <property type="project" value="UniProtKB-KW"/>
</dbReference>
<evidence type="ECO:0000256" key="2">
    <source>
        <dbReference type="ARBA" id="ARBA00022884"/>
    </source>
</evidence>
<feature type="compositionally biased region" description="Polar residues" evidence="5">
    <location>
        <begin position="159"/>
        <end position="169"/>
    </location>
</feature>
<dbReference type="InterPro" id="IPR000467">
    <property type="entry name" value="G_patch_dom"/>
</dbReference>
<comment type="subcellular location">
    <subcellularLocation>
        <location evidence="1">Nucleus</location>
    </subcellularLocation>
</comment>
<keyword evidence="4" id="KW-0862">Zinc</keyword>
<gene>
    <name evidence="8" type="ORF">BDZ90DRAFT_259961</name>
</gene>
<keyword evidence="4" id="KW-0863">Zinc-finger</keyword>
<dbReference type="EMBL" id="KZ819666">
    <property type="protein sequence ID" value="PWN28137.1"/>
    <property type="molecule type" value="Genomic_DNA"/>
</dbReference>
<feature type="compositionally biased region" description="Gly residues" evidence="5">
    <location>
        <begin position="525"/>
        <end position="534"/>
    </location>
</feature>
<evidence type="ECO:0000256" key="1">
    <source>
        <dbReference type="ARBA" id="ARBA00004123"/>
    </source>
</evidence>
<evidence type="ECO:0000259" key="7">
    <source>
        <dbReference type="PROSITE" id="PS50174"/>
    </source>
</evidence>
<evidence type="ECO:0000256" key="3">
    <source>
        <dbReference type="ARBA" id="ARBA00023242"/>
    </source>
</evidence>
<dbReference type="GeneID" id="37030033"/>
<keyword evidence="4" id="KW-0479">Metal-binding</keyword>
<evidence type="ECO:0000259" key="6">
    <source>
        <dbReference type="PROSITE" id="PS50157"/>
    </source>
</evidence>
<dbReference type="PANTHER" id="PTHR13948">
    <property type="entry name" value="RNA-BINDING PROTEIN"/>
    <property type="match status" value="1"/>
</dbReference>
<dbReference type="Pfam" id="PF01585">
    <property type="entry name" value="G-patch"/>
    <property type="match status" value="1"/>
</dbReference>
<dbReference type="GO" id="GO:0003723">
    <property type="term" value="F:RNA binding"/>
    <property type="evidence" value="ECO:0007669"/>
    <property type="project" value="UniProtKB-KW"/>
</dbReference>
<dbReference type="OrthoDB" id="29523at2759"/>
<proteinExistence type="predicted"/>
<feature type="region of interest" description="Disordered" evidence="5">
    <location>
        <begin position="392"/>
        <end position="436"/>
    </location>
</feature>
<evidence type="ECO:0000256" key="5">
    <source>
        <dbReference type="SAM" id="MobiDB-lite"/>
    </source>
</evidence>
<dbReference type="SMART" id="SM00443">
    <property type="entry name" value="G_patch"/>
    <property type="match status" value="1"/>
</dbReference>
<dbReference type="STRING" id="1569628.A0A316US75"/>
<feature type="compositionally biased region" description="Polar residues" evidence="5">
    <location>
        <begin position="230"/>
        <end position="241"/>
    </location>
</feature>
<dbReference type="PANTHER" id="PTHR13948:SF3">
    <property type="entry name" value="FI21118P1"/>
    <property type="match status" value="1"/>
</dbReference>
<evidence type="ECO:0008006" key="10">
    <source>
        <dbReference type="Google" id="ProtNLM"/>
    </source>
</evidence>
<dbReference type="GO" id="GO:0000398">
    <property type="term" value="P:mRNA splicing, via spliceosome"/>
    <property type="evidence" value="ECO:0007669"/>
    <property type="project" value="TreeGrafter"/>
</dbReference>
<dbReference type="PROSITE" id="PS50174">
    <property type="entry name" value="G_PATCH"/>
    <property type="match status" value="1"/>
</dbReference>
<feature type="region of interest" description="Disordered" evidence="5">
    <location>
        <begin position="221"/>
        <end position="266"/>
    </location>
</feature>
<reference evidence="8 9" key="1">
    <citation type="journal article" date="2018" name="Mol. Biol. Evol.">
        <title>Broad Genomic Sampling Reveals a Smut Pathogenic Ancestry of the Fungal Clade Ustilaginomycotina.</title>
        <authorList>
            <person name="Kijpornyongpan T."/>
            <person name="Mondo S.J."/>
            <person name="Barry K."/>
            <person name="Sandor L."/>
            <person name="Lee J."/>
            <person name="Lipzen A."/>
            <person name="Pangilinan J."/>
            <person name="LaButti K."/>
            <person name="Hainaut M."/>
            <person name="Henrissat B."/>
            <person name="Grigoriev I.V."/>
            <person name="Spatafora J.W."/>
            <person name="Aime M.C."/>
        </authorList>
    </citation>
    <scope>NUCLEOTIDE SEQUENCE [LARGE SCALE GENOMIC DNA]</scope>
    <source>
        <strain evidence="8 9">MCA 5214</strain>
    </source>
</reference>
<protein>
    <recommendedName>
        <fullName evidence="10">G-patch domain-containing protein</fullName>
    </recommendedName>
</protein>
<keyword evidence="2" id="KW-0694">RNA-binding</keyword>
<dbReference type="RefSeq" id="XP_025362749.1">
    <property type="nucleotide sequence ID" value="XM_025508210.1"/>
</dbReference>